<evidence type="ECO:0000313" key="2">
    <source>
        <dbReference type="Proteomes" id="UP000271889"/>
    </source>
</evidence>
<proteinExistence type="predicted"/>
<protein>
    <submittedName>
        <fullName evidence="1">Uncharacterized protein</fullName>
    </submittedName>
</protein>
<dbReference type="EMBL" id="UYRV01025644">
    <property type="protein sequence ID" value="VDK77857.1"/>
    <property type="molecule type" value="Genomic_DNA"/>
</dbReference>
<sequence>MEARVQNLLPVNKIKSTAYINKVSSVSPPRSKVSYEKQRSQSTFVEESGINALALLGNQQPPRPIQPLSTSQM</sequence>
<name>A0A3P6SYM6_CYLGO</name>
<dbReference type="AlphaFoldDB" id="A0A3P6SYM6"/>
<gene>
    <name evidence="1" type="ORF">CGOC_LOCUS7395</name>
</gene>
<dbReference type="OrthoDB" id="5776871at2759"/>
<organism evidence="1 2">
    <name type="scientific">Cylicostephanus goldi</name>
    <name type="common">Nematode worm</name>
    <dbReference type="NCBI Taxonomy" id="71465"/>
    <lineage>
        <taxon>Eukaryota</taxon>
        <taxon>Metazoa</taxon>
        <taxon>Ecdysozoa</taxon>
        <taxon>Nematoda</taxon>
        <taxon>Chromadorea</taxon>
        <taxon>Rhabditida</taxon>
        <taxon>Rhabditina</taxon>
        <taxon>Rhabditomorpha</taxon>
        <taxon>Strongyloidea</taxon>
        <taxon>Strongylidae</taxon>
        <taxon>Cylicostephanus</taxon>
    </lineage>
</organism>
<dbReference type="Proteomes" id="UP000271889">
    <property type="component" value="Unassembled WGS sequence"/>
</dbReference>
<evidence type="ECO:0000313" key="1">
    <source>
        <dbReference type="EMBL" id="VDK77857.1"/>
    </source>
</evidence>
<reference evidence="1 2" key="1">
    <citation type="submission" date="2018-11" db="EMBL/GenBank/DDBJ databases">
        <authorList>
            <consortium name="Pathogen Informatics"/>
        </authorList>
    </citation>
    <scope>NUCLEOTIDE SEQUENCE [LARGE SCALE GENOMIC DNA]</scope>
</reference>
<accession>A0A3P6SYM6</accession>
<keyword evidence="2" id="KW-1185">Reference proteome</keyword>